<proteinExistence type="predicted"/>
<dbReference type="AlphaFoldDB" id="A0A5S4V062"/>
<evidence type="ECO:0000313" key="3">
    <source>
        <dbReference type="Proteomes" id="UP000325243"/>
    </source>
</evidence>
<dbReference type="Proteomes" id="UP000325243">
    <property type="component" value="Unassembled WGS sequence"/>
</dbReference>
<evidence type="ECO:0000313" key="2">
    <source>
        <dbReference type="EMBL" id="TYL52292.1"/>
    </source>
</evidence>
<evidence type="ECO:0000256" key="1">
    <source>
        <dbReference type="SAM" id="SignalP"/>
    </source>
</evidence>
<reference evidence="2 3" key="1">
    <citation type="submission" date="2019-08" db="EMBL/GenBank/DDBJ databases">
        <authorList>
            <person name="Hu J."/>
        </authorList>
    </citation>
    <scope>NUCLEOTIDE SEQUENCE [LARGE SCALE GENOMIC DNA]</scope>
    <source>
        <strain evidence="2 3">NEAU-184</strain>
    </source>
</reference>
<feature type="signal peptide" evidence="1">
    <location>
        <begin position="1"/>
        <end position="30"/>
    </location>
</feature>
<organism evidence="2 3">
    <name type="scientific">Agromyces mariniharenae</name>
    <dbReference type="NCBI Taxonomy" id="2604423"/>
    <lineage>
        <taxon>Bacteria</taxon>
        <taxon>Bacillati</taxon>
        <taxon>Actinomycetota</taxon>
        <taxon>Actinomycetes</taxon>
        <taxon>Micrococcales</taxon>
        <taxon>Microbacteriaceae</taxon>
        <taxon>Agromyces</taxon>
    </lineage>
</organism>
<protein>
    <submittedName>
        <fullName evidence="2">Uncharacterized protein</fullName>
    </submittedName>
</protein>
<dbReference type="RefSeq" id="WP_148731737.1">
    <property type="nucleotide sequence ID" value="NZ_VSSB01000001.1"/>
</dbReference>
<comment type="caution">
    <text evidence="2">The sequence shown here is derived from an EMBL/GenBank/DDBJ whole genome shotgun (WGS) entry which is preliminary data.</text>
</comment>
<accession>A0A5S4V062</accession>
<keyword evidence="3" id="KW-1185">Reference proteome</keyword>
<keyword evidence="1" id="KW-0732">Signal</keyword>
<feature type="chain" id="PRO_5024416101" evidence="1">
    <location>
        <begin position="31"/>
        <end position="164"/>
    </location>
</feature>
<gene>
    <name evidence="2" type="ORF">FYC51_00495</name>
</gene>
<sequence>MSIHHRIATAAAAAVAAVALVLVGAGPAVAGSPHFIKNATTASLDGTSLVVDFKEAGLESGSVETITVTAHLDATFSCVNGGNNVPSDPKKTTISDEFSNSDDFTAGKNGNVVGSLPLSPPAAASVLDCPKGQKATLISGTWSDISIEDETSGAFLAIPGSFSF</sequence>
<name>A0A5S4V062_9MICO</name>
<dbReference type="EMBL" id="VSSB01000001">
    <property type="protein sequence ID" value="TYL52292.1"/>
    <property type="molecule type" value="Genomic_DNA"/>
</dbReference>